<evidence type="ECO:0000256" key="1">
    <source>
        <dbReference type="ARBA" id="ARBA00023015"/>
    </source>
</evidence>
<evidence type="ECO:0000256" key="3">
    <source>
        <dbReference type="ARBA" id="ARBA00023163"/>
    </source>
</evidence>
<proteinExistence type="predicted"/>
<dbReference type="Gene3D" id="1.10.357.10">
    <property type="entry name" value="Tetracycline Repressor, domain 2"/>
    <property type="match status" value="1"/>
</dbReference>
<comment type="caution">
    <text evidence="6">The sequence shown here is derived from an EMBL/GenBank/DDBJ whole genome shotgun (WGS) entry which is preliminary data.</text>
</comment>
<dbReference type="SUPFAM" id="SSF46689">
    <property type="entry name" value="Homeodomain-like"/>
    <property type="match status" value="1"/>
</dbReference>
<dbReference type="InterPro" id="IPR009057">
    <property type="entry name" value="Homeodomain-like_sf"/>
</dbReference>
<dbReference type="RefSeq" id="WP_169714964.1">
    <property type="nucleotide sequence ID" value="NZ_CAXBPE010000018.1"/>
</dbReference>
<dbReference type="Pfam" id="PF00440">
    <property type="entry name" value="TetR_N"/>
    <property type="match status" value="1"/>
</dbReference>
<feature type="DNA-binding region" description="H-T-H motif" evidence="4">
    <location>
        <begin position="32"/>
        <end position="51"/>
    </location>
</feature>
<evidence type="ECO:0000259" key="5">
    <source>
        <dbReference type="PROSITE" id="PS50977"/>
    </source>
</evidence>
<feature type="domain" description="HTH tetR-type" evidence="5">
    <location>
        <begin position="9"/>
        <end position="69"/>
    </location>
</feature>
<keyword evidence="2 4" id="KW-0238">DNA-binding</keyword>
<keyword evidence="7" id="KW-1185">Reference proteome</keyword>
<keyword evidence="1" id="KW-0805">Transcription regulation</keyword>
<dbReference type="Proteomes" id="UP000193396">
    <property type="component" value="Unassembled WGS sequence"/>
</dbReference>
<dbReference type="PANTHER" id="PTHR47506:SF1">
    <property type="entry name" value="HTH-TYPE TRANSCRIPTIONAL REGULATOR YJDC"/>
    <property type="match status" value="1"/>
</dbReference>
<evidence type="ECO:0000313" key="6">
    <source>
        <dbReference type="EMBL" id="OSQ49200.1"/>
    </source>
</evidence>
<reference evidence="6 7" key="1">
    <citation type="submission" date="2014-03" db="EMBL/GenBank/DDBJ databases">
        <title>The draft genome sequence of Thalassospira alkalitolerans JCM 18968.</title>
        <authorList>
            <person name="Lai Q."/>
            <person name="Shao Z."/>
        </authorList>
    </citation>
    <scope>NUCLEOTIDE SEQUENCE [LARGE SCALE GENOMIC DNA]</scope>
    <source>
        <strain evidence="6 7">JCM 18968</strain>
    </source>
</reference>
<gene>
    <name evidence="6" type="ORF">TALK_06390</name>
</gene>
<dbReference type="PANTHER" id="PTHR47506">
    <property type="entry name" value="TRANSCRIPTIONAL REGULATORY PROTEIN"/>
    <property type="match status" value="1"/>
</dbReference>
<evidence type="ECO:0000256" key="2">
    <source>
        <dbReference type="ARBA" id="ARBA00023125"/>
    </source>
</evidence>
<dbReference type="PROSITE" id="PS50977">
    <property type="entry name" value="HTH_TETR_2"/>
    <property type="match status" value="1"/>
</dbReference>
<dbReference type="InterPro" id="IPR036271">
    <property type="entry name" value="Tet_transcr_reg_TetR-rel_C_sf"/>
</dbReference>
<dbReference type="Gene3D" id="1.10.10.60">
    <property type="entry name" value="Homeodomain-like"/>
    <property type="match status" value="1"/>
</dbReference>
<name>A0A1Y2LE56_9PROT</name>
<evidence type="ECO:0000256" key="4">
    <source>
        <dbReference type="PROSITE-ProRule" id="PRU00335"/>
    </source>
</evidence>
<accession>A0A1Y2LE56</accession>
<dbReference type="SUPFAM" id="SSF48498">
    <property type="entry name" value="Tetracyclin repressor-like, C-terminal domain"/>
    <property type="match status" value="1"/>
</dbReference>
<evidence type="ECO:0000313" key="7">
    <source>
        <dbReference type="Proteomes" id="UP000193396"/>
    </source>
</evidence>
<organism evidence="6 7">
    <name type="scientific">Thalassospira alkalitolerans</name>
    <dbReference type="NCBI Taxonomy" id="1293890"/>
    <lineage>
        <taxon>Bacteria</taxon>
        <taxon>Pseudomonadati</taxon>
        <taxon>Pseudomonadota</taxon>
        <taxon>Alphaproteobacteria</taxon>
        <taxon>Rhodospirillales</taxon>
        <taxon>Thalassospiraceae</taxon>
        <taxon>Thalassospira</taxon>
    </lineage>
</organism>
<protein>
    <recommendedName>
        <fullName evidence="5">HTH tetR-type domain-containing protein</fullName>
    </recommendedName>
</protein>
<dbReference type="GO" id="GO:0003677">
    <property type="term" value="F:DNA binding"/>
    <property type="evidence" value="ECO:0007669"/>
    <property type="project" value="UniProtKB-UniRule"/>
</dbReference>
<sequence length="206" mass="22839">MAGRGRPRNFDRDTALEQAMAVFWAKGYESTSISDLTSAMNMKPPSLYAAFGDKETLFDEVIERYSKQYGAMMWGDLERFRHPKDATHHVLTTTACLYAQDDTPHGCMVVLAAPQADSNHATVNQTLRDLRRANITILKDFYAKAQRSGSIPSGANIDTMANYYTTVHYGMSIQARDGATRDELIAIAEAAMATWPSLTSTSLAKR</sequence>
<dbReference type="STRING" id="1293890.TALK_06390"/>
<dbReference type="AlphaFoldDB" id="A0A1Y2LE56"/>
<dbReference type="EMBL" id="JFKB01000003">
    <property type="protein sequence ID" value="OSQ49200.1"/>
    <property type="molecule type" value="Genomic_DNA"/>
</dbReference>
<dbReference type="InterPro" id="IPR001647">
    <property type="entry name" value="HTH_TetR"/>
</dbReference>
<keyword evidence="3" id="KW-0804">Transcription</keyword>